<comment type="caution">
    <text evidence="1">The sequence shown here is derived from an EMBL/GenBank/DDBJ whole genome shotgun (WGS) entry which is preliminary data.</text>
</comment>
<proteinExistence type="predicted"/>
<keyword evidence="2" id="KW-1185">Reference proteome</keyword>
<dbReference type="InterPro" id="IPR011990">
    <property type="entry name" value="TPR-like_helical_dom_sf"/>
</dbReference>
<dbReference type="RefSeq" id="WP_378015940.1">
    <property type="nucleotide sequence ID" value="NZ_JBHSKT010000002.1"/>
</dbReference>
<evidence type="ECO:0000313" key="1">
    <source>
        <dbReference type="EMBL" id="MFC5269559.1"/>
    </source>
</evidence>
<accession>A0ABW0E5Q5</accession>
<name>A0ABW0E5Q5_9BACT</name>
<gene>
    <name evidence="1" type="ORF">ACFPIB_02985</name>
</gene>
<sequence>MAKAQDINFEKVNFEYVRLPLQPLPKELKTYSGNVVLVYKDEVEANKAARQQEVADIKAKAAADQDEYKKKSFGEKAFNKIVLEEGKPKGPYIGKDPYLPKMHDAGILANSYIQIPGFTKQDANADIQASVLLNGFAMSDMSEKTKQSSVKINGVETSSTKYFYEVSYKHPITLRVQDKTGRILHESPIESLNETITANTGEFKSKEALEKYWSENQNTFLRGLDESLITRNMNIVKDELASRYGFAKMPRATSVINIKDKKVSYDDFNQAFEKATTAYSKLALLDKQAEAATELEKAVELWNNALKESDLKNKKARVDAKVTAATHLNCAEAYMWLNNYEEAEKHINKIKVLDISKYESLAKELNTVIVEQKSRYNNNKM</sequence>
<dbReference type="Proteomes" id="UP001596161">
    <property type="component" value="Unassembled WGS sequence"/>
</dbReference>
<dbReference type="SUPFAM" id="SSF48452">
    <property type="entry name" value="TPR-like"/>
    <property type="match status" value="1"/>
</dbReference>
<evidence type="ECO:0008006" key="3">
    <source>
        <dbReference type="Google" id="ProtNLM"/>
    </source>
</evidence>
<reference evidence="2" key="1">
    <citation type="journal article" date="2019" name="Int. J. Syst. Evol. Microbiol.">
        <title>The Global Catalogue of Microorganisms (GCM) 10K type strain sequencing project: providing services to taxonomists for standard genome sequencing and annotation.</title>
        <authorList>
            <consortium name="The Broad Institute Genomics Platform"/>
            <consortium name="The Broad Institute Genome Sequencing Center for Infectious Disease"/>
            <person name="Wu L."/>
            <person name="Ma J."/>
        </authorList>
    </citation>
    <scope>NUCLEOTIDE SEQUENCE [LARGE SCALE GENOMIC DNA]</scope>
    <source>
        <strain evidence="2">KACC 12602</strain>
    </source>
</reference>
<evidence type="ECO:0000313" key="2">
    <source>
        <dbReference type="Proteomes" id="UP001596161"/>
    </source>
</evidence>
<protein>
    <recommendedName>
        <fullName evidence="3">Tetratricopeptide repeat protein</fullName>
    </recommendedName>
</protein>
<dbReference type="Gene3D" id="1.25.40.10">
    <property type="entry name" value="Tetratricopeptide repeat domain"/>
    <property type="match status" value="1"/>
</dbReference>
<dbReference type="EMBL" id="JBHSKT010000002">
    <property type="protein sequence ID" value="MFC5269559.1"/>
    <property type="molecule type" value="Genomic_DNA"/>
</dbReference>
<organism evidence="1 2">
    <name type="scientific">Adhaeribacter terreus</name>
    <dbReference type="NCBI Taxonomy" id="529703"/>
    <lineage>
        <taxon>Bacteria</taxon>
        <taxon>Pseudomonadati</taxon>
        <taxon>Bacteroidota</taxon>
        <taxon>Cytophagia</taxon>
        <taxon>Cytophagales</taxon>
        <taxon>Hymenobacteraceae</taxon>
        <taxon>Adhaeribacter</taxon>
    </lineage>
</organism>